<evidence type="ECO:0000313" key="1">
    <source>
        <dbReference type="EMBL" id="OIQ66713.1"/>
    </source>
</evidence>
<name>A0A1J5P5A0_9ZZZZ</name>
<organism evidence="1">
    <name type="scientific">mine drainage metagenome</name>
    <dbReference type="NCBI Taxonomy" id="410659"/>
    <lineage>
        <taxon>unclassified sequences</taxon>
        <taxon>metagenomes</taxon>
        <taxon>ecological metagenomes</taxon>
    </lineage>
</organism>
<dbReference type="AlphaFoldDB" id="A0A1J5P5A0"/>
<accession>A0A1J5P5A0</accession>
<sequence>MPNFSCSTFAIGARQFVVQDALEITVMSREIVLWFTPYTIVASTSSAGAEISTLRAPAVSSAEAFALLAKMPVHSSATSTP</sequence>
<proteinExistence type="predicted"/>
<comment type="caution">
    <text evidence="1">The sequence shown here is derived from an EMBL/GenBank/DDBJ whole genome shotgun (WGS) entry which is preliminary data.</text>
</comment>
<reference evidence="1" key="1">
    <citation type="submission" date="2016-10" db="EMBL/GenBank/DDBJ databases">
        <title>Sequence of Gallionella enrichment culture.</title>
        <authorList>
            <person name="Poehlein A."/>
            <person name="Muehling M."/>
            <person name="Daniel R."/>
        </authorList>
    </citation>
    <scope>NUCLEOTIDE SEQUENCE</scope>
</reference>
<gene>
    <name evidence="1" type="ORF">GALL_517170</name>
</gene>
<protein>
    <submittedName>
        <fullName evidence="1">Uncharacterized protein</fullName>
    </submittedName>
</protein>
<dbReference type="EMBL" id="MLJW01006412">
    <property type="protein sequence ID" value="OIQ66713.1"/>
    <property type="molecule type" value="Genomic_DNA"/>
</dbReference>